<name>A0A9X1TMQ2_STRM4</name>
<dbReference type="RefSeq" id="WP_234766146.1">
    <property type="nucleotide sequence ID" value="NZ_JAKEIP010000164.1"/>
</dbReference>
<comment type="caution">
    <text evidence="1">The sequence shown here is derived from an EMBL/GenBank/DDBJ whole genome shotgun (WGS) entry which is preliminary data.</text>
</comment>
<accession>A0A9X1TMQ2</accession>
<proteinExistence type="predicted"/>
<organism evidence="1 2">
    <name type="scientific">Streptomyces muensis</name>
    <dbReference type="NCBI Taxonomy" id="1077944"/>
    <lineage>
        <taxon>Bacteria</taxon>
        <taxon>Bacillati</taxon>
        <taxon>Actinomycetota</taxon>
        <taxon>Actinomycetes</taxon>
        <taxon>Kitasatosporales</taxon>
        <taxon>Streptomycetaceae</taxon>
        <taxon>Streptomyces</taxon>
    </lineage>
</organism>
<dbReference type="EMBL" id="JAKEIP010000164">
    <property type="protein sequence ID" value="MCF1597716.1"/>
    <property type="molecule type" value="Genomic_DNA"/>
</dbReference>
<dbReference type="AlphaFoldDB" id="A0A9X1TMQ2"/>
<protein>
    <submittedName>
        <fullName evidence="1">Uncharacterized protein</fullName>
    </submittedName>
</protein>
<reference evidence="1" key="1">
    <citation type="submission" date="2022-01" db="EMBL/GenBank/DDBJ databases">
        <title>Draft Genome Sequences of Seven Type Strains of the Genus Streptomyces.</title>
        <authorList>
            <person name="Aziz S."/>
            <person name="Coretto E."/>
            <person name="Chronakova A."/>
            <person name="Sproer C."/>
            <person name="Huber K."/>
            <person name="Nouioui I."/>
            <person name="Gross H."/>
        </authorList>
    </citation>
    <scope>NUCLEOTIDE SEQUENCE</scope>
    <source>
        <strain evidence="1">DSM 103493</strain>
    </source>
</reference>
<gene>
    <name evidence="1" type="ORF">L0P92_29775</name>
</gene>
<dbReference type="Proteomes" id="UP001139384">
    <property type="component" value="Unassembled WGS sequence"/>
</dbReference>
<evidence type="ECO:0000313" key="1">
    <source>
        <dbReference type="EMBL" id="MCF1597716.1"/>
    </source>
</evidence>
<keyword evidence="2" id="KW-1185">Reference proteome</keyword>
<sequence>MPQVTNEVRARYGRALLAYYDDARAALGHEPSAREDVGLVWAACARGGSQDRWDAVRAEDLATEADWACEVLGDLVSNLFHAADGIVIPRLLLDAVAASESRGEAAWDEAARTEAWRLLGERGPRFARLLIAMRRALLTVHDVDADGLFEGARSAFEDEVEEERYDAVAARRA</sequence>
<evidence type="ECO:0000313" key="2">
    <source>
        <dbReference type="Proteomes" id="UP001139384"/>
    </source>
</evidence>